<keyword evidence="3" id="KW-0464">Manganese</keyword>
<dbReference type="Gene3D" id="3.40.800.10">
    <property type="entry name" value="Ureohydrolase domain"/>
    <property type="match status" value="1"/>
</dbReference>
<comment type="caution">
    <text evidence="5">The sequence shown here is derived from an EMBL/GenBank/DDBJ whole genome shotgun (WGS) entry which is preliminary data.</text>
</comment>
<evidence type="ECO:0000313" key="5">
    <source>
        <dbReference type="EMBL" id="RHY93367.1"/>
    </source>
</evidence>
<dbReference type="AlphaFoldDB" id="A0A3R6ZMD0"/>
<dbReference type="VEuPathDB" id="FungiDB:H257_01611"/>
<dbReference type="EMBL" id="QUTG01003073">
    <property type="protein sequence ID" value="RHY93367.1"/>
    <property type="molecule type" value="Genomic_DNA"/>
</dbReference>
<evidence type="ECO:0000256" key="3">
    <source>
        <dbReference type="ARBA" id="ARBA00023211"/>
    </source>
</evidence>
<dbReference type="InterPro" id="IPR006035">
    <property type="entry name" value="Ureohydrolase"/>
</dbReference>
<name>A0A3R6ZMD0_APHAT</name>
<dbReference type="Proteomes" id="UP000285430">
    <property type="component" value="Unassembled WGS sequence"/>
</dbReference>
<dbReference type="GO" id="GO:0008783">
    <property type="term" value="F:agmatinase activity"/>
    <property type="evidence" value="ECO:0007669"/>
    <property type="project" value="TreeGrafter"/>
</dbReference>
<keyword evidence="1" id="KW-0479">Metal-binding</keyword>
<dbReference type="PANTHER" id="PTHR11358:SF35">
    <property type="entry name" value="FORMIMIDOYLGLUTAMASE"/>
    <property type="match status" value="1"/>
</dbReference>
<accession>A0A3R6ZMD0</accession>
<dbReference type="PANTHER" id="PTHR11358">
    <property type="entry name" value="ARGINASE/AGMATINASE"/>
    <property type="match status" value="1"/>
</dbReference>
<protein>
    <recommendedName>
        <fullName evidence="9">Arginase</fullName>
    </recommendedName>
</protein>
<dbReference type="GO" id="GO:0046872">
    <property type="term" value="F:metal ion binding"/>
    <property type="evidence" value="ECO:0007669"/>
    <property type="project" value="UniProtKB-KW"/>
</dbReference>
<dbReference type="SUPFAM" id="SSF52768">
    <property type="entry name" value="Arginase/deacetylase"/>
    <property type="match status" value="1"/>
</dbReference>
<evidence type="ECO:0000256" key="1">
    <source>
        <dbReference type="ARBA" id="ARBA00022723"/>
    </source>
</evidence>
<organism evidence="5 8">
    <name type="scientific">Aphanomyces astaci</name>
    <name type="common">Crayfish plague agent</name>
    <dbReference type="NCBI Taxonomy" id="112090"/>
    <lineage>
        <taxon>Eukaryota</taxon>
        <taxon>Sar</taxon>
        <taxon>Stramenopiles</taxon>
        <taxon>Oomycota</taxon>
        <taxon>Saprolegniomycetes</taxon>
        <taxon>Saprolegniales</taxon>
        <taxon>Verrucalvaceae</taxon>
        <taxon>Aphanomyces</taxon>
    </lineage>
</organism>
<gene>
    <name evidence="5" type="ORF">DYB35_000341</name>
    <name evidence="6" type="ORF">DYB37_000195</name>
</gene>
<evidence type="ECO:0000313" key="8">
    <source>
        <dbReference type="Proteomes" id="UP000285712"/>
    </source>
</evidence>
<proteinExistence type="inferred from homology"/>
<evidence type="ECO:0000313" key="7">
    <source>
        <dbReference type="Proteomes" id="UP000285430"/>
    </source>
</evidence>
<dbReference type="Pfam" id="PF00491">
    <property type="entry name" value="Arginase"/>
    <property type="match status" value="1"/>
</dbReference>
<dbReference type="EMBL" id="QUTH01003160">
    <property type="protein sequence ID" value="RHZ21262.1"/>
    <property type="molecule type" value="Genomic_DNA"/>
</dbReference>
<evidence type="ECO:0008006" key="9">
    <source>
        <dbReference type="Google" id="ProtNLM"/>
    </source>
</evidence>
<dbReference type="PROSITE" id="PS51409">
    <property type="entry name" value="ARGINASE_2"/>
    <property type="match status" value="1"/>
</dbReference>
<dbReference type="Proteomes" id="UP000285712">
    <property type="component" value="Unassembled WGS sequence"/>
</dbReference>
<reference evidence="7 8" key="1">
    <citation type="submission" date="2018-08" db="EMBL/GenBank/DDBJ databases">
        <title>Aphanomyces genome sequencing and annotation.</title>
        <authorList>
            <person name="Minardi D."/>
            <person name="Oidtmann B."/>
            <person name="Van Der Giezen M."/>
            <person name="Studholme D.J."/>
        </authorList>
    </citation>
    <scope>NUCLEOTIDE SEQUENCE [LARGE SCALE GENOMIC DNA]</scope>
    <source>
        <strain evidence="6 7">Da</strain>
        <strain evidence="5 8">Sv</strain>
    </source>
</reference>
<evidence type="ECO:0000256" key="2">
    <source>
        <dbReference type="ARBA" id="ARBA00022801"/>
    </source>
</evidence>
<dbReference type="GO" id="GO:0033389">
    <property type="term" value="P:putrescine biosynthetic process from arginine, via agmatine"/>
    <property type="evidence" value="ECO:0007669"/>
    <property type="project" value="TreeGrafter"/>
</dbReference>
<comment type="similarity">
    <text evidence="4">Belongs to the arginase family.</text>
</comment>
<keyword evidence="2" id="KW-0378">Hydrolase</keyword>
<dbReference type="InterPro" id="IPR023696">
    <property type="entry name" value="Ureohydrolase_dom_sf"/>
</dbReference>
<evidence type="ECO:0000256" key="4">
    <source>
        <dbReference type="PROSITE-ProRule" id="PRU00742"/>
    </source>
</evidence>
<evidence type="ECO:0000313" key="6">
    <source>
        <dbReference type="EMBL" id="RHZ21262.1"/>
    </source>
</evidence>
<sequence length="362" mass="38335">MKSSNLHRAMSNFLVSTLQASDLQRLQSQRAGETRLGQALRFIHPDLPLPQGLHEAKAQGVKYVIVGVPEDVGPRANFGNGGAALGFQAFLGRFLNVQANAFVKGSEILLLGEVNLADIQAKSASLSASDEAQLAELRAHVQTIDGRVSSVLKHVFDADLVPIVIGGGHNNAYPILQALSQSRGSGADCINLDPHCDFRLLEGRHSGNGFSYAHAAKYLSSYYVVGLHELKNAQTALDQMTQAGAGFTSYQEIFIRRETTFSQAVDKAIAYVGGGGSSKPVGLEVDTDSISGMPVSALTNCGLSVADAEHYVYKVATQLKQRVAYLHLAEAAPGQHPAGVAAGKSEAGQILTALVLAFVQTN</sequence>